<dbReference type="PANTHER" id="PTHR31389:SF4">
    <property type="entry name" value="LD39211P"/>
    <property type="match status" value="1"/>
</dbReference>
<proteinExistence type="predicted"/>
<gene>
    <name evidence="2" type="ORF">PCAL00307_LOCUS21792</name>
    <name evidence="3" type="ORF">PECAL_2P26870</name>
</gene>
<keyword evidence="1" id="KW-0732">Signal</keyword>
<reference evidence="2" key="1">
    <citation type="submission" date="2021-01" db="EMBL/GenBank/DDBJ databases">
        <authorList>
            <person name="Corre E."/>
            <person name="Pelletier E."/>
            <person name="Niang G."/>
            <person name="Scheremetjew M."/>
            <person name="Finn R."/>
            <person name="Kale V."/>
            <person name="Holt S."/>
            <person name="Cochrane G."/>
            <person name="Meng A."/>
            <person name="Brown T."/>
            <person name="Cohen L."/>
        </authorList>
    </citation>
    <scope>NUCLEOTIDE SEQUENCE</scope>
    <source>
        <strain evidence="2">CCMP1756</strain>
    </source>
</reference>
<evidence type="ECO:0000256" key="1">
    <source>
        <dbReference type="SAM" id="SignalP"/>
    </source>
</evidence>
<evidence type="ECO:0000313" key="4">
    <source>
        <dbReference type="Proteomes" id="UP000789595"/>
    </source>
</evidence>
<feature type="signal peptide" evidence="1">
    <location>
        <begin position="1"/>
        <end position="18"/>
    </location>
</feature>
<organism evidence="2">
    <name type="scientific">Pelagomonas calceolata</name>
    <dbReference type="NCBI Taxonomy" id="35677"/>
    <lineage>
        <taxon>Eukaryota</taxon>
        <taxon>Sar</taxon>
        <taxon>Stramenopiles</taxon>
        <taxon>Ochrophyta</taxon>
        <taxon>Pelagophyceae</taxon>
        <taxon>Pelagomonadales</taxon>
        <taxon>Pelagomonadaceae</taxon>
        <taxon>Pelagomonas</taxon>
    </lineage>
</organism>
<dbReference type="OrthoDB" id="5954868at2759"/>
<sequence length="589" mass="65438">MWRPLLAAAAAAWVVVRAEDAHCHWRSYAARYDDVRAAFGTDEHALREHYFSYGRSEGRTCHDEMEPFDFVQEHWVEIEAPLNGETFAPDSIIETTARVHQSTVPAYGNATHVSLSILVANIERTFFLRRGAALSGVDAFCGEHPPLETQNCAKLKTTLESLVAQLQENAPPVVLCFVVSDGTTSTERCDANPHSSFSVPKPGRYTIAVRAQGALGSAARGPRSARSVVSVNVGCPGPTIVKPRHGAIVSREIEVELEEEACVSINGVEKCGSLLSFADLPPGRVAIRASTGDCLTTISVDVRSPIRDYERPLLVTAASERYVQRRMLDNLVGSLHFWEPSSTIVVYDLGFSPASRSKVLRWRDVELRDLAPAVQRVLNETPPHTLQASSYAFKMIVVQDALRTARSVLWIDANCEARRPLDDVFHLLRDKGHFLVEHPYRFPTTQFHHPAAVSQLGCVTEDFSRQHCATTFVGVVQGSWFATDVLPRLVACMRDSECVNPIGSSRDNHRQEQTALNAILCALQAPPDDVCLASKSFRMTADFENDLDDMQPTRDETAWNGMYLYTRRDHAIKPYLRFLRAEAPVALEL</sequence>
<dbReference type="AlphaFoldDB" id="A0A7S4EDL2"/>
<evidence type="ECO:0000313" key="2">
    <source>
        <dbReference type="EMBL" id="CAE0706341.1"/>
    </source>
</evidence>
<protein>
    <submittedName>
        <fullName evidence="2">Uncharacterized protein</fullName>
    </submittedName>
</protein>
<dbReference type="EMBL" id="HBIW01025306">
    <property type="protein sequence ID" value="CAE0706341.1"/>
    <property type="molecule type" value="Transcribed_RNA"/>
</dbReference>
<feature type="chain" id="PRO_5036212420" evidence="1">
    <location>
        <begin position="19"/>
        <end position="589"/>
    </location>
</feature>
<reference evidence="3" key="2">
    <citation type="submission" date="2021-11" db="EMBL/GenBank/DDBJ databases">
        <authorList>
            <consortium name="Genoscope - CEA"/>
            <person name="William W."/>
        </authorList>
    </citation>
    <scope>NUCLEOTIDE SEQUENCE</scope>
</reference>
<dbReference type="PANTHER" id="PTHR31389">
    <property type="entry name" value="LD39211P"/>
    <property type="match status" value="1"/>
</dbReference>
<name>A0A7S4EDL2_9STRA</name>
<keyword evidence="4" id="KW-1185">Reference proteome</keyword>
<dbReference type="EMBL" id="CAKKNE010000002">
    <property type="protein sequence ID" value="CAH0369560.1"/>
    <property type="molecule type" value="Genomic_DNA"/>
</dbReference>
<dbReference type="Proteomes" id="UP000789595">
    <property type="component" value="Unassembled WGS sequence"/>
</dbReference>
<accession>A0A7S4EDL2</accession>
<evidence type="ECO:0000313" key="3">
    <source>
        <dbReference type="EMBL" id="CAH0369560.1"/>
    </source>
</evidence>